<name>A0A939P8U5_9ACTN</name>
<dbReference type="PANTHER" id="PTHR35807">
    <property type="entry name" value="TRANSCRIPTIONAL REGULATOR REDD-RELATED"/>
    <property type="match status" value="1"/>
</dbReference>
<keyword evidence="4" id="KW-1185">Reference proteome</keyword>
<sequence>MSTQHDACYLELMPAVRLRLGGREVRLSEAMSALVVAVAIRKEGLSRRALQARMWPDLDSGDASKRLRQLLWRIRQATDDRLLDVTAECVRLADMVGVDLRDAELCARRAIDGVAAGLPADWGLLGEELLTSWPDEGVYDEQDRWDRLRLLALERLAERLLAAGDVLEAIEVAGRAMNVDEFSEAPHRILAAAYLARGDQASAWRVYTRYRDFLAGEMGLEPSTAFRDLIGAQATGPARRQQPRAVRRPSLAF</sequence>
<dbReference type="Pfam" id="PF03704">
    <property type="entry name" value="BTAD"/>
    <property type="match status" value="1"/>
</dbReference>
<reference evidence="3" key="1">
    <citation type="submission" date="2021-03" db="EMBL/GenBank/DDBJ databases">
        <authorList>
            <person name="Kanchanasin P."/>
            <person name="Saeng-In P."/>
            <person name="Phongsopitanun W."/>
            <person name="Yuki M."/>
            <person name="Kudo T."/>
            <person name="Ohkuma M."/>
            <person name="Tanasupawat S."/>
        </authorList>
    </citation>
    <scope>NUCLEOTIDE SEQUENCE</scope>
    <source>
        <strain evidence="3">GKU 128</strain>
    </source>
</reference>
<evidence type="ECO:0000259" key="2">
    <source>
        <dbReference type="SMART" id="SM01043"/>
    </source>
</evidence>
<dbReference type="SMART" id="SM01043">
    <property type="entry name" value="BTAD"/>
    <property type="match status" value="1"/>
</dbReference>
<proteinExistence type="predicted"/>
<gene>
    <name evidence="3" type="ORF">J4573_13845</name>
</gene>
<comment type="caution">
    <text evidence="3">The sequence shown here is derived from an EMBL/GenBank/DDBJ whole genome shotgun (WGS) entry which is preliminary data.</text>
</comment>
<dbReference type="Gene3D" id="1.25.40.10">
    <property type="entry name" value="Tetratricopeptide repeat domain"/>
    <property type="match status" value="1"/>
</dbReference>
<evidence type="ECO:0000256" key="1">
    <source>
        <dbReference type="SAM" id="MobiDB-lite"/>
    </source>
</evidence>
<dbReference type="EMBL" id="JAGEOJ010000005">
    <property type="protein sequence ID" value="MBO2448182.1"/>
    <property type="molecule type" value="Genomic_DNA"/>
</dbReference>
<dbReference type="SUPFAM" id="SSF48452">
    <property type="entry name" value="TPR-like"/>
    <property type="match status" value="1"/>
</dbReference>
<evidence type="ECO:0000313" key="4">
    <source>
        <dbReference type="Proteomes" id="UP000669179"/>
    </source>
</evidence>
<dbReference type="Gene3D" id="1.10.10.10">
    <property type="entry name" value="Winged helix-like DNA-binding domain superfamily/Winged helix DNA-binding domain"/>
    <property type="match status" value="1"/>
</dbReference>
<organism evidence="3 4">
    <name type="scientific">Actinomadura barringtoniae</name>
    <dbReference type="NCBI Taxonomy" id="1427535"/>
    <lineage>
        <taxon>Bacteria</taxon>
        <taxon>Bacillati</taxon>
        <taxon>Actinomycetota</taxon>
        <taxon>Actinomycetes</taxon>
        <taxon>Streptosporangiales</taxon>
        <taxon>Thermomonosporaceae</taxon>
        <taxon>Actinomadura</taxon>
    </lineage>
</organism>
<dbReference type="RefSeq" id="WP_208255834.1">
    <property type="nucleotide sequence ID" value="NZ_JAGEOJ010000005.1"/>
</dbReference>
<dbReference type="AlphaFoldDB" id="A0A939P8U5"/>
<feature type="region of interest" description="Disordered" evidence="1">
    <location>
        <begin position="234"/>
        <end position="253"/>
    </location>
</feature>
<dbReference type="Proteomes" id="UP000669179">
    <property type="component" value="Unassembled WGS sequence"/>
</dbReference>
<dbReference type="InterPro" id="IPR005158">
    <property type="entry name" value="BTAD"/>
</dbReference>
<feature type="domain" description="Bacterial transcriptional activator" evidence="2">
    <location>
        <begin position="98"/>
        <end position="234"/>
    </location>
</feature>
<dbReference type="InterPro" id="IPR036388">
    <property type="entry name" value="WH-like_DNA-bd_sf"/>
</dbReference>
<accession>A0A939P8U5</accession>
<dbReference type="InterPro" id="IPR051677">
    <property type="entry name" value="AfsR-DnrI-RedD_regulator"/>
</dbReference>
<protein>
    <submittedName>
        <fullName evidence="3">Bacterial transcriptional activator domain-containing protein</fullName>
    </submittedName>
</protein>
<dbReference type="InterPro" id="IPR011990">
    <property type="entry name" value="TPR-like_helical_dom_sf"/>
</dbReference>
<evidence type="ECO:0000313" key="3">
    <source>
        <dbReference type="EMBL" id="MBO2448182.1"/>
    </source>
</evidence>